<dbReference type="PANTHER" id="PTHR17490">
    <property type="entry name" value="SUA5"/>
    <property type="match status" value="1"/>
</dbReference>
<feature type="binding site" evidence="14">
    <location>
        <position position="142"/>
    </location>
    <ligand>
        <name>L-threonine</name>
        <dbReference type="ChEBI" id="CHEBI:57926"/>
    </ligand>
</feature>
<evidence type="ECO:0000256" key="12">
    <source>
        <dbReference type="ARBA" id="ARBA00048366"/>
    </source>
</evidence>
<evidence type="ECO:0000256" key="8">
    <source>
        <dbReference type="ARBA" id="ARBA00022695"/>
    </source>
</evidence>
<gene>
    <name evidence="16" type="ORF">C3747_100g8</name>
</gene>
<evidence type="ECO:0000256" key="4">
    <source>
        <dbReference type="ARBA" id="ARBA00015492"/>
    </source>
</evidence>
<dbReference type="VEuPathDB" id="TriTrypDB:TcCL_NonESM04037"/>
<dbReference type="VEuPathDB" id="TriTrypDB:C3747_100g8"/>
<comment type="similarity">
    <text evidence="2 13">Belongs to the SUA5 family.</text>
</comment>
<dbReference type="PANTHER" id="PTHR17490:SF16">
    <property type="entry name" value="THREONYLCARBAMOYL-AMP SYNTHASE"/>
    <property type="match status" value="1"/>
</dbReference>
<dbReference type="EC" id="2.7.7.87" evidence="3 13"/>
<proteinExistence type="inferred from homology"/>
<dbReference type="VEuPathDB" id="TriTrypDB:BCY84_15859"/>
<dbReference type="VEuPathDB" id="TriTrypDB:TcCLB.511801.50"/>
<dbReference type="VEuPathDB" id="TriTrypDB:TCDM_06372"/>
<evidence type="ECO:0000313" key="16">
    <source>
        <dbReference type="EMBL" id="PWV07533.1"/>
    </source>
</evidence>
<evidence type="ECO:0000256" key="7">
    <source>
        <dbReference type="ARBA" id="ARBA00022694"/>
    </source>
</evidence>
<comment type="caution">
    <text evidence="16">The sequence shown here is derived from an EMBL/GenBank/DDBJ whole genome shotgun (WGS) entry which is preliminary data.</text>
</comment>
<dbReference type="InterPro" id="IPR006070">
    <property type="entry name" value="Sua5-like_dom"/>
</dbReference>
<dbReference type="VEuPathDB" id="TriTrypDB:Tc_MARK_1400"/>
<evidence type="ECO:0000256" key="9">
    <source>
        <dbReference type="ARBA" id="ARBA00022741"/>
    </source>
</evidence>
<evidence type="ECO:0000259" key="15">
    <source>
        <dbReference type="PROSITE" id="PS51163"/>
    </source>
</evidence>
<dbReference type="AlphaFoldDB" id="A0A2V2WI89"/>
<keyword evidence="5 13" id="KW-0963">Cytoplasm</keyword>
<dbReference type="InterPro" id="IPR010923">
    <property type="entry name" value="T(6)A37_SUA5"/>
</dbReference>
<dbReference type="Pfam" id="PF01300">
    <property type="entry name" value="Sua5_yciO_yrdC"/>
    <property type="match status" value="1"/>
</dbReference>
<comment type="subcellular location">
    <subcellularLocation>
        <location evidence="1 13">Cytoplasm</location>
    </subcellularLocation>
</comment>
<dbReference type="VEuPathDB" id="TriTrypDB:C4B63_6g385"/>
<keyword evidence="9 13" id="KW-0547">Nucleotide-binding</keyword>
<feature type="domain" description="YrdC-like" evidence="15">
    <location>
        <begin position="7"/>
        <end position="201"/>
    </location>
</feature>
<feature type="binding site" evidence="14">
    <location>
        <position position="61"/>
    </location>
    <ligand>
        <name>L-threonine</name>
        <dbReference type="ChEBI" id="CHEBI:57926"/>
    </ligand>
</feature>
<dbReference type="GO" id="GO:0061710">
    <property type="term" value="F:L-threonylcarbamoyladenylate synthase"/>
    <property type="evidence" value="ECO:0007669"/>
    <property type="project" value="UniProtKB-EC"/>
</dbReference>
<sequence>MARIISASELEKAADALARGNLVAIPTETVYGLGGNALNKEAVEKIFIVKGRPLTDPLICHVSDVEKAMDLWDVHADPEAVELARVLGTAIWPGPLTIVLRANPLLPNSVTGGSGFVGARIPRHEITLRLLQLVNFPVAAPSANTFGHVSPTTADHVLKDLGPKDSSLLIVDGGPCDIGIESTVVKVNNVESVEILRRGGVTLTEVLRALGDKFHPLITIRDTRLRHLSPEMAMDGPGQLLTHYSPNVPSRLLTPSSFTTNLPMDPEGALVEFSSNSSVAAPTEVLLRHTVIIDFGGKLQCLKPGCLAYRDLSVNAQVREACFAVFDALRWTETIPGAEVVLFPLVSGWPHASVDTDLLAAVEDRLFRAASGKVARIRMQSRSV</sequence>
<evidence type="ECO:0000256" key="13">
    <source>
        <dbReference type="PIRNR" id="PIRNR004930"/>
    </source>
</evidence>
<evidence type="ECO:0000256" key="11">
    <source>
        <dbReference type="ARBA" id="ARBA00029774"/>
    </source>
</evidence>
<dbReference type="Proteomes" id="UP000246078">
    <property type="component" value="Unassembled WGS sequence"/>
</dbReference>
<dbReference type="GO" id="GO:0005737">
    <property type="term" value="C:cytoplasm"/>
    <property type="evidence" value="ECO:0007669"/>
    <property type="project" value="UniProtKB-SubCell"/>
</dbReference>
<dbReference type="GO" id="GO:0006450">
    <property type="term" value="P:regulation of translational fidelity"/>
    <property type="evidence" value="ECO:0007669"/>
    <property type="project" value="TreeGrafter"/>
</dbReference>
<feature type="binding site" evidence="14">
    <location>
        <position position="52"/>
    </location>
    <ligand>
        <name>ATP</name>
        <dbReference type="ChEBI" id="CHEBI:30616"/>
    </ligand>
</feature>
<dbReference type="VEuPathDB" id="TriTrypDB:ECC02_009132"/>
<keyword evidence="10 13" id="KW-0067">ATP-binding</keyword>
<dbReference type="VEuPathDB" id="TriTrypDB:TcCLB.508601.20"/>
<evidence type="ECO:0000256" key="1">
    <source>
        <dbReference type="ARBA" id="ARBA00004496"/>
    </source>
</evidence>
<dbReference type="InterPro" id="IPR038385">
    <property type="entry name" value="Sua5/YwlC_C"/>
</dbReference>
<evidence type="ECO:0000256" key="10">
    <source>
        <dbReference type="ARBA" id="ARBA00022840"/>
    </source>
</evidence>
<feature type="binding site" evidence="14">
    <location>
        <position position="120"/>
    </location>
    <ligand>
        <name>L-threonine</name>
        <dbReference type="ChEBI" id="CHEBI:57926"/>
    </ligand>
</feature>
<feature type="binding site" evidence="14">
    <location>
        <position position="244"/>
    </location>
    <ligand>
        <name>ATP</name>
        <dbReference type="ChEBI" id="CHEBI:30616"/>
    </ligand>
</feature>
<comment type="function">
    <text evidence="13">Required for the formation of a threonylcarbamoyl group on adenosine at position 37 (t(6)A37) in tRNAs that read codons beginning with adenine.</text>
</comment>
<dbReference type="VEuPathDB" id="TriTrypDB:TCSYLVIO_002651"/>
<evidence type="ECO:0000256" key="5">
    <source>
        <dbReference type="ARBA" id="ARBA00022490"/>
    </source>
</evidence>
<evidence type="ECO:0000256" key="6">
    <source>
        <dbReference type="ARBA" id="ARBA00022679"/>
    </source>
</evidence>
<dbReference type="PROSITE" id="PS51163">
    <property type="entry name" value="YRDC"/>
    <property type="match status" value="1"/>
</dbReference>
<dbReference type="FunFam" id="3.90.870.10:FF:000009">
    <property type="entry name" value="Threonylcarbamoyl-AMP synthase, putative"/>
    <property type="match status" value="1"/>
</dbReference>
<dbReference type="VEuPathDB" id="TriTrypDB:TcBrA4_0078130"/>
<dbReference type="InterPro" id="IPR050156">
    <property type="entry name" value="TC-AMP_synthase_SUA5"/>
</dbReference>
<evidence type="ECO:0000256" key="3">
    <source>
        <dbReference type="ARBA" id="ARBA00012584"/>
    </source>
</evidence>
<dbReference type="InterPro" id="IPR017945">
    <property type="entry name" value="DHBP_synth_RibB-like_a/b_dom"/>
</dbReference>
<dbReference type="PIRSF" id="PIRSF004930">
    <property type="entry name" value="Tln_factor_SUA5"/>
    <property type="match status" value="1"/>
</dbReference>
<dbReference type="SMR" id="A0A2V2WI89"/>
<comment type="catalytic activity">
    <reaction evidence="12 13">
        <text>L-threonine + hydrogencarbonate + ATP = L-threonylcarbamoyladenylate + diphosphate + H2O</text>
        <dbReference type="Rhea" id="RHEA:36407"/>
        <dbReference type="ChEBI" id="CHEBI:15377"/>
        <dbReference type="ChEBI" id="CHEBI:17544"/>
        <dbReference type="ChEBI" id="CHEBI:30616"/>
        <dbReference type="ChEBI" id="CHEBI:33019"/>
        <dbReference type="ChEBI" id="CHEBI:57926"/>
        <dbReference type="ChEBI" id="CHEBI:73682"/>
        <dbReference type="EC" id="2.7.7.87"/>
    </reaction>
</comment>
<name>A0A2V2WI89_TRYCR</name>
<dbReference type="InterPro" id="IPR005145">
    <property type="entry name" value="Sua5_C"/>
</dbReference>
<dbReference type="VEuPathDB" id="TriTrypDB:TcYC6_0012390"/>
<accession>A0A2V2WI89</accession>
<dbReference type="Gene3D" id="3.90.870.10">
    <property type="entry name" value="DHBP synthase"/>
    <property type="match status" value="1"/>
</dbReference>
<keyword evidence="8 13" id="KW-0548">Nucleotidyltransferase</keyword>
<feature type="binding site" evidence="14">
    <location>
        <position position="182"/>
    </location>
    <ligand>
        <name>L-threonine</name>
        <dbReference type="ChEBI" id="CHEBI:57926"/>
    </ligand>
</feature>
<dbReference type="SUPFAM" id="SSF55821">
    <property type="entry name" value="YrdC/RibB"/>
    <property type="match status" value="1"/>
</dbReference>
<dbReference type="VEuPathDB" id="TriTrypDB:TcG_01798"/>
<reference evidence="16 17" key="1">
    <citation type="journal article" date="2018" name="Microb. Genom.">
        <title>Expanding an expanded genome: long-read sequencing of Trypanosoma cruzi.</title>
        <authorList>
            <person name="Berna L."/>
            <person name="Rodriguez M."/>
            <person name="Chiribao M.L."/>
            <person name="Parodi-Talice A."/>
            <person name="Pita S."/>
            <person name="Rijo G."/>
            <person name="Alvarez-Valin F."/>
            <person name="Robello C."/>
        </authorList>
    </citation>
    <scope>NUCLEOTIDE SEQUENCE [LARGE SCALE GENOMIC DNA]</scope>
    <source>
        <strain evidence="16 17">TCC</strain>
    </source>
</reference>
<dbReference type="GO" id="GO:0000049">
    <property type="term" value="F:tRNA binding"/>
    <property type="evidence" value="ECO:0007669"/>
    <property type="project" value="TreeGrafter"/>
</dbReference>
<evidence type="ECO:0000256" key="14">
    <source>
        <dbReference type="PIRSR" id="PIRSR004930-1"/>
    </source>
</evidence>
<feature type="binding site" evidence="14">
    <location>
        <position position="150"/>
    </location>
    <ligand>
        <name>ATP</name>
        <dbReference type="ChEBI" id="CHEBI:30616"/>
    </ligand>
</feature>
<dbReference type="GO" id="GO:0003725">
    <property type="term" value="F:double-stranded RNA binding"/>
    <property type="evidence" value="ECO:0007669"/>
    <property type="project" value="UniProtKB-UniRule"/>
</dbReference>
<dbReference type="OMA" id="MITHYAP"/>
<dbReference type="GO" id="GO:0005524">
    <property type="term" value="F:ATP binding"/>
    <property type="evidence" value="ECO:0007669"/>
    <property type="project" value="UniProtKB-UniRule"/>
</dbReference>
<feature type="binding site" evidence="14">
    <location>
        <position position="197"/>
    </location>
    <ligand>
        <name>ATP</name>
        <dbReference type="ChEBI" id="CHEBI:30616"/>
    </ligand>
</feature>
<dbReference type="Gene3D" id="3.40.50.11030">
    <property type="entry name" value="Threonylcarbamoyl-AMP synthase, C-terminal domain"/>
    <property type="match status" value="1"/>
</dbReference>
<keyword evidence="7 13" id="KW-0819">tRNA processing</keyword>
<organism evidence="16 17">
    <name type="scientific">Trypanosoma cruzi</name>
    <dbReference type="NCBI Taxonomy" id="5693"/>
    <lineage>
        <taxon>Eukaryota</taxon>
        <taxon>Discoba</taxon>
        <taxon>Euglenozoa</taxon>
        <taxon>Kinetoplastea</taxon>
        <taxon>Metakinetoplastina</taxon>
        <taxon>Trypanosomatida</taxon>
        <taxon>Trypanosomatidae</taxon>
        <taxon>Trypanosoma</taxon>
        <taxon>Schizotrypanum</taxon>
    </lineage>
</organism>
<keyword evidence="6 13" id="KW-0808">Transferase</keyword>
<evidence type="ECO:0000313" key="17">
    <source>
        <dbReference type="Proteomes" id="UP000246078"/>
    </source>
</evidence>
<feature type="binding site" evidence="14">
    <location>
        <position position="29"/>
    </location>
    <ligand>
        <name>L-threonine</name>
        <dbReference type="ChEBI" id="CHEBI:57926"/>
    </ligand>
</feature>
<evidence type="ECO:0000256" key="2">
    <source>
        <dbReference type="ARBA" id="ARBA00007663"/>
    </source>
</evidence>
<dbReference type="GO" id="GO:0008033">
    <property type="term" value="P:tRNA processing"/>
    <property type="evidence" value="ECO:0007669"/>
    <property type="project" value="UniProtKB-KW"/>
</dbReference>
<feature type="binding site" evidence="14">
    <location>
        <position position="140"/>
    </location>
    <ligand>
        <name>L-threonine</name>
        <dbReference type="ChEBI" id="CHEBI:57926"/>
    </ligand>
</feature>
<protein>
    <recommendedName>
        <fullName evidence="4 13">Threonylcarbamoyl-AMP synthase</fullName>
        <shortName evidence="13">TC-AMP synthase</shortName>
        <ecNumber evidence="3 13">2.7.7.87</ecNumber>
    </recommendedName>
    <alternativeName>
        <fullName evidence="11 13">L-threonylcarbamoyladenylate synthase</fullName>
    </alternativeName>
</protein>
<dbReference type="EMBL" id="PRFC01000100">
    <property type="protein sequence ID" value="PWV07533.1"/>
    <property type="molecule type" value="Genomic_DNA"/>
</dbReference>
<dbReference type="NCBIfam" id="TIGR00057">
    <property type="entry name" value="L-threonylcarbamoyladenylate synthase"/>
    <property type="match status" value="1"/>
</dbReference>
<dbReference type="OrthoDB" id="412787at2759"/>
<dbReference type="Pfam" id="PF03481">
    <property type="entry name" value="Sua5_C"/>
    <property type="match status" value="1"/>
</dbReference>